<evidence type="ECO:0000313" key="1">
    <source>
        <dbReference type="EMBL" id="SEO40610.1"/>
    </source>
</evidence>
<name>A0A1H8PFB3_9FLAO</name>
<proteinExistence type="predicted"/>
<keyword evidence="2" id="KW-1185">Reference proteome</keyword>
<dbReference type="STRING" id="604089.SAMN04487942_2669"/>
<dbReference type="EMBL" id="FODN01000006">
    <property type="protein sequence ID" value="SEO40610.1"/>
    <property type="molecule type" value="Genomic_DNA"/>
</dbReference>
<accession>A0A1H8PFB3</accession>
<organism evidence="1 2">
    <name type="scientific">Flavobacterium sinopsychrotolerans</name>
    <dbReference type="NCBI Taxonomy" id="604089"/>
    <lineage>
        <taxon>Bacteria</taxon>
        <taxon>Pseudomonadati</taxon>
        <taxon>Bacteroidota</taxon>
        <taxon>Flavobacteriia</taxon>
        <taxon>Flavobacteriales</taxon>
        <taxon>Flavobacteriaceae</taxon>
        <taxon>Flavobacterium</taxon>
    </lineage>
</organism>
<sequence>MNMENLIPIPILCAHYEVEMSFFTNLNEMGLLEIKTIETSQYIDSDAVHEIEKMVHMHQELDVNIEGIDIVFNLLQKIDMLQNELTALKNRLRLYES</sequence>
<evidence type="ECO:0000313" key="2">
    <source>
        <dbReference type="Proteomes" id="UP000198657"/>
    </source>
</evidence>
<dbReference type="OrthoDB" id="1494789at2"/>
<dbReference type="Pfam" id="PF13591">
    <property type="entry name" value="MerR_2"/>
    <property type="match status" value="1"/>
</dbReference>
<dbReference type="Proteomes" id="UP000198657">
    <property type="component" value="Unassembled WGS sequence"/>
</dbReference>
<gene>
    <name evidence="1" type="ORF">SAMN04487942_2669</name>
</gene>
<protein>
    <submittedName>
        <fullName evidence="1">MerR HTH family regulatory protein</fullName>
    </submittedName>
</protein>
<dbReference type="Gene3D" id="1.10.1660.10">
    <property type="match status" value="1"/>
</dbReference>
<reference evidence="2" key="1">
    <citation type="submission" date="2016-10" db="EMBL/GenBank/DDBJ databases">
        <authorList>
            <person name="Varghese N."/>
            <person name="Submissions S."/>
        </authorList>
    </citation>
    <scope>NUCLEOTIDE SEQUENCE [LARGE SCALE GENOMIC DNA]</scope>
    <source>
        <strain evidence="2">CGMCC 1.8704</strain>
    </source>
</reference>
<dbReference type="AlphaFoldDB" id="A0A1H8PFB3"/>